<dbReference type="InParanoid" id="E9H600"/>
<dbReference type="PhylomeDB" id="E9H600"/>
<keyword evidence="3" id="KW-1185">Reference proteome</keyword>
<dbReference type="AlphaFoldDB" id="E9H600"/>
<feature type="compositionally biased region" description="Acidic residues" evidence="1">
    <location>
        <begin position="205"/>
        <end position="214"/>
    </location>
</feature>
<proteinExistence type="predicted"/>
<dbReference type="PANTHER" id="PTHR34153:SF2">
    <property type="entry name" value="SI:CH211-262H13.3-RELATED"/>
    <property type="match status" value="1"/>
</dbReference>
<dbReference type="Proteomes" id="UP000000305">
    <property type="component" value="Unassembled WGS sequence"/>
</dbReference>
<evidence type="ECO:0000256" key="1">
    <source>
        <dbReference type="SAM" id="MobiDB-lite"/>
    </source>
</evidence>
<organism evidence="2 3">
    <name type="scientific">Daphnia pulex</name>
    <name type="common">Water flea</name>
    <dbReference type="NCBI Taxonomy" id="6669"/>
    <lineage>
        <taxon>Eukaryota</taxon>
        <taxon>Metazoa</taxon>
        <taxon>Ecdysozoa</taxon>
        <taxon>Arthropoda</taxon>
        <taxon>Crustacea</taxon>
        <taxon>Branchiopoda</taxon>
        <taxon>Diplostraca</taxon>
        <taxon>Cladocera</taxon>
        <taxon>Anomopoda</taxon>
        <taxon>Daphniidae</taxon>
        <taxon>Daphnia</taxon>
    </lineage>
</organism>
<dbReference type="KEGG" id="dpx:DAPPUDRAFT_110335"/>
<sequence>MTFDVIWSYSAWYTSENSGPNRYSYDWLSIDDGVGITGSRDAVRLQLQTGLDNFATSFPLGKELISAVAIVLTDFTTSTTTLTSNSNRVQCIFKNWCPVLPNHGIKHCIIPDFWLHDTNFCYYPAKRGDVACAKREQPNSTWLKYKCVYRVVFDTFSQARDKVSRAVHHSDINTASKSEGNRLGRGKRIKRTRAVYSPTPNQESSTEEEMENEFECTGSSGVPPLPNGLAETFNRSSRKTL</sequence>
<gene>
    <name evidence="2" type="ORF">DAPPUDRAFT_110335</name>
</gene>
<reference evidence="2 3" key="1">
    <citation type="journal article" date="2011" name="Science">
        <title>The ecoresponsive genome of Daphnia pulex.</title>
        <authorList>
            <person name="Colbourne J.K."/>
            <person name="Pfrender M.E."/>
            <person name="Gilbert D."/>
            <person name="Thomas W.K."/>
            <person name="Tucker A."/>
            <person name="Oakley T.H."/>
            <person name="Tokishita S."/>
            <person name="Aerts A."/>
            <person name="Arnold G.J."/>
            <person name="Basu M.K."/>
            <person name="Bauer D.J."/>
            <person name="Caceres C.E."/>
            <person name="Carmel L."/>
            <person name="Casola C."/>
            <person name="Choi J.H."/>
            <person name="Detter J.C."/>
            <person name="Dong Q."/>
            <person name="Dusheyko S."/>
            <person name="Eads B.D."/>
            <person name="Frohlich T."/>
            <person name="Geiler-Samerotte K.A."/>
            <person name="Gerlach D."/>
            <person name="Hatcher P."/>
            <person name="Jogdeo S."/>
            <person name="Krijgsveld J."/>
            <person name="Kriventseva E.V."/>
            <person name="Kultz D."/>
            <person name="Laforsch C."/>
            <person name="Lindquist E."/>
            <person name="Lopez J."/>
            <person name="Manak J.R."/>
            <person name="Muller J."/>
            <person name="Pangilinan J."/>
            <person name="Patwardhan R.P."/>
            <person name="Pitluck S."/>
            <person name="Pritham E.J."/>
            <person name="Rechtsteiner A."/>
            <person name="Rho M."/>
            <person name="Rogozin I.B."/>
            <person name="Sakarya O."/>
            <person name="Salamov A."/>
            <person name="Schaack S."/>
            <person name="Shapiro H."/>
            <person name="Shiga Y."/>
            <person name="Skalitzky C."/>
            <person name="Smith Z."/>
            <person name="Souvorov A."/>
            <person name="Sung W."/>
            <person name="Tang Z."/>
            <person name="Tsuchiya D."/>
            <person name="Tu H."/>
            <person name="Vos H."/>
            <person name="Wang M."/>
            <person name="Wolf Y.I."/>
            <person name="Yamagata H."/>
            <person name="Yamada T."/>
            <person name="Ye Y."/>
            <person name="Shaw J.R."/>
            <person name="Andrews J."/>
            <person name="Crease T.J."/>
            <person name="Tang H."/>
            <person name="Lucas S.M."/>
            <person name="Robertson H.M."/>
            <person name="Bork P."/>
            <person name="Koonin E.V."/>
            <person name="Zdobnov E.M."/>
            <person name="Grigoriev I.V."/>
            <person name="Lynch M."/>
            <person name="Boore J.L."/>
        </authorList>
    </citation>
    <scope>NUCLEOTIDE SEQUENCE [LARGE SCALE GENOMIC DNA]</scope>
</reference>
<evidence type="ECO:0000313" key="3">
    <source>
        <dbReference type="Proteomes" id="UP000000305"/>
    </source>
</evidence>
<evidence type="ECO:0000313" key="2">
    <source>
        <dbReference type="EMBL" id="EFX72844.1"/>
    </source>
</evidence>
<protein>
    <submittedName>
        <fullName evidence="2">Uncharacterized protein</fullName>
    </submittedName>
</protein>
<dbReference type="PANTHER" id="PTHR34153">
    <property type="entry name" value="SI:CH211-262H13.3-RELATED-RELATED"/>
    <property type="match status" value="1"/>
</dbReference>
<feature type="region of interest" description="Disordered" evidence="1">
    <location>
        <begin position="195"/>
        <end position="241"/>
    </location>
</feature>
<dbReference type="OrthoDB" id="7554123at2759"/>
<dbReference type="EMBL" id="GL732595">
    <property type="protein sequence ID" value="EFX72844.1"/>
    <property type="molecule type" value="Genomic_DNA"/>
</dbReference>
<name>E9H600_DAPPU</name>
<accession>E9H600</accession>
<dbReference type="HOGENOM" id="CLU_100737_0_0_1"/>